<evidence type="ECO:0000313" key="4">
    <source>
        <dbReference type="Proteomes" id="UP001187471"/>
    </source>
</evidence>
<sequence length="158" mass="18395">YHIRTFTVYDNFDGKSHSPSFHLSVEGNLVFSWRSPWQKDVSRSSAYSDLIAFVSLRRAHTNRYGLVRIQEKTLYFFPISFDKKNCYVIPGLPLGRYYIRTFTVYNNFDGKSHSLSFHLSVEGNLVFSWRSPWQKDVSHSGAYSDLITFVFDGVADIR</sequence>
<proteinExistence type="predicted"/>
<evidence type="ECO:0000259" key="2">
    <source>
        <dbReference type="Pfam" id="PF12819"/>
    </source>
</evidence>
<name>A0AA88URZ5_9ASTE</name>
<dbReference type="InterPro" id="IPR024788">
    <property type="entry name" value="Malectin-like_Carb-bd_dom"/>
</dbReference>
<dbReference type="GO" id="GO:0016020">
    <property type="term" value="C:membrane"/>
    <property type="evidence" value="ECO:0007669"/>
    <property type="project" value="UniProtKB-SubCell"/>
</dbReference>
<dbReference type="Proteomes" id="UP001187471">
    <property type="component" value="Unassembled WGS sequence"/>
</dbReference>
<dbReference type="EMBL" id="JAVXUO010001144">
    <property type="protein sequence ID" value="KAK2985547.1"/>
    <property type="molecule type" value="Genomic_DNA"/>
</dbReference>
<reference evidence="3" key="1">
    <citation type="submission" date="2022-12" db="EMBL/GenBank/DDBJ databases">
        <title>Draft genome assemblies for two species of Escallonia (Escalloniales).</title>
        <authorList>
            <person name="Chanderbali A."/>
            <person name="Dervinis C."/>
            <person name="Anghel I."/>
            <person name="Soltis D."/>
            <person name="Soltis P."/>
            <person name="Zapata F."/>
        </authorList>
    </citation>
    <scope>NUCLEOTIDE SEQUENCE</scope>
    <source>
        <strain evidence="3">UCBG92.1500</strain>
        <tissue evidence="3">Leaf</tissue>
    </source>
</reference>
<protein>
    <recommendedName>
        <fullName evidence="2">Malectin-like domain-containing protein</fullName>
    </recommendedName>
</protein>
<feature type="domain" description="Malectin-like" evidence="2">
    <location>
        <begin position="69"/>
        <end position="128"/>
    </location>
</feature>
<dbReference type="AlphaFoldDB" id="A0AA88URZ5"/>
<organism evidence="3 4">
    <name type="scientific">Escallonia rubra</name>
    <dbReference type="NCBI Taxonomy" id="112253"/>
    <lineage>
        <taxon>Eukaryota</taxon>
        <taxon>Viridiplantae</taxon>
        <taxon>Streptophyta</taxon>
        <taxon>Embryophyta</taxon>
        <taxon>Tracheophyta</taxon>
        <taxon>Spermatophyta</taxon>
        <taxon>Magnoliopsida</taxon>
        <taxon>eudicotyledons</taxon>
        <taxon>Gunneridae</taxon>
        <taxon>Pentapetalae</taxon>
        <taxon>asterids</taxon>
        <taxon>campanulids</taxon>
        <taxon>Escalloniales</taxon>
        <taxon>Escalloniaceae</taxon>
        <taxon>Escallonia</taxon>
    </lineage>
</organism>
<comment type="subcellular location">
    <subcellularLocation>
        <location evidence="1">Membrane</location>
        <topology evidence="1">Single-pass membrane protein</topology>
    </subcellularLocation>
</comment>
<dbReference type="Pfam" id="PF12819">
    <property type="entry name" value="Malectin_like"/>
    <property type="match status" value="1"/>
</dbReference>
<gene>
    <name evidence="3" type="ORF">RJ640_002393</name>
</gene>
<evidence type="ECO:0000256" key="1">
    <source>
        <dbReference type="ARBA" id="ARBA00004167"/>
    </source>
</evidence>
<evidence type="ECO:0000313" key="3">
    <source>
        <dbReference type="EMBL" id="KAK2985547.1"/>
    </source>
</evidence>
<comment type="caution">
    <text evidence="3">The sequence shown here is derived from an EMBL/GenBank/DDBJ whole genome shotgun (WGS) entry which is preliminary data.</text>
</comment>
<feature type="non-terminal residue" evidence="3">
    <location>
        <position position="158"/>
    </location>
</feature>
<keyword evidence="4" id="KW-1185">Reference proteome</keyword>
<accession>A0AA88URZ5</accession>